<dbReference type="InterPro" id="IPR023296">
    <property type="entry name" value="Glyco_hydro_beta-prop_sf"/>
</dbReference>
<protein>
    <recommendedName>
        <fullName evidence="3">non-reducing end alpha-L-arabinofuranosidase</fullName>
        <ecNumber evidence="3">3.2.1.55</ecNumber>
    </recommendedName>
</protein>
<evidence type="ECO:0000256" key="4">
    <source>
        <dbReference type="ARBA" id="ARBA00022525"/>
    </source>
</evidence>
<evidence type="ECO:0000256" key="1">
    <source>
        <dbReference type="ARBA" id="ARBA00001462"/>
    </source>
</evidence>
<dbReference type="GO" id="GO:0046556">
    <property type="term" value="F:alpha-L-arabinofuranosidase activity"/>
    <property type="evidence" value="ECO:0007669"/>
    <property type="project" value="UniProtKB-EC"/>
</dbReference>
<dbReference type="EMBL" id="STGY01000072">
    <property type="protein sequence ID" value="THV36395.1"/>
    <property type="molecule type" value="Genomic_DNA"/>
</dbReference>
<dbReference type="Pfam" id="PF03664">
    <property type="entry name" value="Glyco_hydro_62"/>
    <property type="match status" value="1"/>
</dbReference>
<evidence type="ECO:0000256" key="7">
    <source>
        <dbReference type="ARBA" id="ARBA00023295"/>
    </source>
</evidence>
<dbReference type="CDD" id="cd08987">
    <property type="entry name" value="GH62"/>
    <property type="match status" value="1"/>
</dbReference>
<evidence type="ECO:0000313" key="10">
    <source>
        <dbReference type="Proteomes" id="UP000308760"/>
    </source>
</evidence>
<gene>
    <name evidence="9" type="ORF">FAB82_21630</name>
</gene>
<accession>A0A4S8Q1P3</accession>
<dbReference type="OrthoDB" id="3317993at2"/>
<evidence type="ECO:0000313" key="9">
    <source>
        <dbReference type="EMBL" id="THV36395.1"/>
    </source>
</evidence>
<dbReference type="SUPFAM" id="SSF75005">
    <property type="entry name" value="Arabinanase/levansucrase/invertase"/>
    <property type="match status" value="1"/>
</dbReference>
<keyword evidence="6 9" id="KW-0378">Hydrolase</keyword>
<evidence type="ECO:0000256" key="5">
    <source>
        <dbReference type="ARBA" id="ARBA00022729"/>
    </source>
</evidence>
<keyword evidence="7" id="KW-0326">Glycosidase</keyword>
<organism evidence="9 10">
    <name type="scientific">Glycomyces buryatensis</name>
    <dbReference type="NCBI Taxonomy" id="2570927"/>
    <lineage>
        <taxon>Bacteria</taxon>
        <taxon>Bacillati</taxon>
        <taxon>Actinomycetota</taxon>
        <taxon>Actinomycetes</taxon>
        <taxon>Glycomycetales</taxon>
        <taxon>Glycomycetaceae</taxon>
        <taxon>Glycomyces</taxon>
    </lineage>
</organism>
<dbReference type="InterPro" id="IPR005193">
    <property type="entry name" value="GH62_arabinosidase"/>
</dbReference>
<comment type="catalytic activity">
    <reaction evidence="1">
        <text>Hydrolysis of terminal non-reducing alpha-L-arabinofuranoside residues in alpha-L-arabinosides.</text>
        <dbReference type="EC" id="3.2.1.55"/>
    </reaction>
</comment>
<proteinExistence type="predicted"/>
<comment type="caution">
    <text evidence="9">The sequence shown here is derived from an EMBL/GenBank/DDBJ whole genome shotgun (WGS) entry which is preliminary data.</text>
</comment>
<dbReference type="GO" id="GO:0046373">
    <property type="term" value="P:L-arabinose metabolic process"/>
    <property type="evidence" value="ECO:0007669"/>
    <property type="project" value="InterPro"/>
</dbReference>
<keyword evidence="5 8" id="KW-0732">Signal</keyword>
<keyword evidence="10" id="KW-1185">Reference proteome</keyword>
<dbReference type="PANTHER" id="PTHR40631">
    <property type="entry name" value="ALPHA-L-ARABINOFURANOSIDASE AXHA-2-RELATED"/>
    <property type="match status" value="1"/>
</dbReference>
<comment type="subcellular location">
    <subcellularLocation>
        <location evidence="2">Secreted</location>
    </subcellularLocation>
</comment>
<evidence type="ECO:0000256" key="6">
    <source>
        <dbReference type="ARBA" id="ARBA00022801"/>
    </source>
</evidence>
<name>A0A4S8Q1P3_9ACTN</name>
<dbReference type="GO" id="GO:0005576">
    <property type="term" value="C:extracellular region"/>
    <property type="evidence" value="ECO:0007669"/>
    <property type="project" value="UniProtKB-SubCell"/>
</dbReference>
<dbReference type="PANTHER" id="PTHR40631:SF2">
    <property type="entry name" value="ALPHA-L-ARABINOFURANOSIDASE"/>
    <property type="match status" value="1"/>
</dbReference>
<feature type="chain" id="PRO_5020717541" description="non-reducing end alpha-L-arabinofuranosidase" evidence="8">
    <location>
        <begin position="37"/>
        <end position="368"/>
    </location>
</feature>
<evidence type="ECO:0000256" key="3">
    <source>
        <dbReference type="ARBA" id="ARBA00012670"/>
    </source>
</evidence>
<dbReference type="Gene3D" id="2.115.10.20">
    <property type="entry name" value="Glycosyl hydrolase domain, family 43"/>
    <property type="match status" value="1"/>
</dbReference>
<sequence>MERQSMQRTLRTRILGAFAVLAVATTLASSAVTANAQTADDGTADEVGAQALPTSYQWESSGALIGPKPDATHDVVSAKDPTVIRHNDEWLVYFTVANTDGHWSLAYTHFSDWSQAADAPVTYLDTNANIGTRYAAAPQIYYFEPDGLWYLVYQTGPPSYSTSTDPTDPHSWSAPKNFIDETPPVVDENGGFWLDFWNVCDSTMCYLFGADDNGRVYRAETTIGEFPNGFRNTQIVLQDTRNNLFEGGAVYQLDNTDTYLLIWESIGSDGRYYRSYTAEGLGGQWQPQAANQNAPFAGLANITFPSGQWTKDISHGELIRAGNDQTMNLDTGNLQMLYQGRDPNSDGMEYSQLPYRLGLLTLRGGASC</sequence>
<evidence type="ECO:0000256" key="2">
    <source>
        <dbReference type="ARBA" id="ARBA00004613"/>
    </source>
</evidence>
<dbReference type="AlphaFoldDB" id="A0A4S8Q1P3"/>
<dbReference type="Proteomes" id="UP000308760">
    <property type="component" value="Unassembled WGS sequence"/>
</dbReference>
<reference evidence="9 10" key="2">
    <citation type="submission" date="2019-05" db="EMBL/GenBank/DDBJ databases">
        <title>Glycomyces buryatensis sp. nov.</title>
        <authorList>
            <person name="Nikitina E."/>
        </authorList>
    </citation>
    <scope>NUCLEOTIDE SEQUENCE [LARGE SCALE GENOMIC DNA]</scope>
    <source>
        <strain evidence="9 10">18</strain>
    </source>
</reference>
<keyword evidence="4" id="KW-0964">Secreted</keyword>
<dbReference type="EC" id="3.2.1.55" evidence="3"/>
<evidence type="ECO:0000256" key="8">
    <source>
        <dbReference type="SAM" id="SignalP"/>
    </source>
</evidence>
<feature type="signal peptide" evidence="8">
    <location>
        <begin position="1"/>
        <end position="36"/>
    </location>
</feature>
<reference evidence="10" key="1">
    <citation type="submission" date="2019-04" db="EMBL/GenBank/DDBJ databases">
        <title>Nocardioides xinjiangensis sp. nov.</title>
        <authorList>
            <person name="Liu S."/>
        </authorList>
    </citation>
    <scope>NUCLEOTIDE SEQUENCE [LARGE SCALE GENOMIC DNA]</scope>
    <source>
        <strain evidence="10">18</strain>
    </source>
</reference>